<evidence type="ECO:0000313" key="1">
    <source>
        <dbReference type="EMBL" id="AUQ44000.1"/>
    </source>
</evidence>
<dbReference type="OrthoDB" id="15222at10239"/>
<dbReference type="GeneID" id="41701781"/>
<keyword evidence="2" id="KW-1185">Reference proteome</keyword>
<proteinExistence type="predicted"/>
<evidence type="ECO:0000313" key="2">
    <source>
        <dbReference type="Proteomes" id="UP000290737"/>
    </source>
</evidence>
<name>A0A2I7G2Y1_9VIRU</name>
<reference evidence="1" key="1">
    <citation type="journal article" date="2021" name="Virus">
        <title>The discovery, distribution and diversity of DNA viruses associated with Drosophila melanogaster in Europe.</title>
        <authorList>
            <person name="Wallace M.A."/>
            <person name="Coffman K.A."/>
            <person name="Gilbert C."/>
            <person name="Ravindran S."/>
            <person name="Albery G.F."/>
            <person name="Abbott J."/>
            <person name="Argyridou E."/>
            <person name="Bellosta P."/>
            <person name="Betancourt A.J."/>
            <person name="Colinet H."/>
            <person name="Eric K."/>
            <person name="Glaser-Schmitt A."/>
            <person name="Grath S."/>
            <person name="Jelic M."/>
            <person name="Kankare M."/>
            <person name="Kozeretska I."/>
            <person name="Loeschcke V."/>
            <person name="Montchamp-Moreau C."/>
            <person name="Ometto L."/>
            <person name="Onder B.S."/>
            <person name="Orengo D.J."/>
            <person name="Parsch J."/>
            <person name="Pascual M."/>
            <person name="Patenkovic A."/>
            <person name="Puerma E."/>
            <person name="Ritchie M.G."/>
            <person name="Rota-Stabelli O."/>
            <person name="Schou M.F."/>
            <person name="Serga S.V."/>
            <person name="Stamenkovic-Radak M."/>
            <person name="Tanaskovic M."/>
            <person name="Veselinovic M.S."/>
            <person name="Vieira J."/>
            <person name="Vieira C.P."/>
            <person name="Kapun M."/>
            <person name="Flatt T."/>
            <person name="Gonzalez J."/>
            <person name="Staubach F."/>
            <person name="Obbard D.J."/>
        </authorList>
    </citation>
    <scope>NUCLEOTIDE SEQUENCE</scope>
    <source>
        <strain evidence="1">SRR3939042_Esparto_2012</strain>
    </source>
</reference>
<organism evidence="1">
    <name type="scientific">Esparto virus</name>
    <dbReference type="NCBI Taxonomy" id="2072209"/>
    <lineage>
        <taxon>Viruses</taxon>
        <taxon>Viruses incertae sedis</taxon>
        <taxon>Naldaviricetes</taxon>
        <taxon>Lefavirales</taxon>
        <taxon>Nudiviridae</taxon>
        <taxon>Alphanudivirus</taxon>
        <taxon>Alphanudivirus tertidromelanogasteris</taxon>
    </lineage>
</organism>
<dbReference type="EMBL" id="KY608910">
    <property type="protein sequence ID" value="AUQ44000.1"/>
    <property type="molecule type" value="Genomic_DNA"/>
</dbReference>
<dbReference type="KEGG" id="vg:41701781"/>
<dbReference type="RefSeq" id="YP_009551740.1">
    <property type="nucleotide sequence ID" value="NC_040536.1"/>
</dbReference>
<protein>
    <submittedName>
        <fullName evidence="1">Putative gp84-like protein</fullName>
    </submittedName>
</protein>
<sequence>MSIYIKKMLPLFENYTSTTTTAMAPPLTNISDYTLLTAPPAAASTISENGLITENEFQKSDNVLTNIKRKALNDGKLFTISAHTPINKFNFCTERNFNLPSEQCGFKRTFESKVPLRCVIDVDSRAVVSLALVNKQSMLLQSYANKLPIMSLNVSRLLYTTEAFALQDTNDGDDDMSSKITSPAQKALEFYITTDLKYRNRKNAPNEQFSKYLHRLASNGYIEYIFDLARHLHLNVDLVLNQSVVCRYKKTNDRNININSSRGYLTVIHNADRWYVKTTITPLATPDI</sequence>
<dbReference type="Proteomes" id="UP000290737">
    <property type="component" value="Genome"/>
</dbReference>
<accession>A0A2I7G2Y1</accession>